<dbReference type="GO" id="GO:0015095">
    <property type="term" value="F:magnesium ion transmembrane transporter activity"/>
    <property type="evidence" value="ECO:0007669"/>
    <property type="project" value="UniProtKB-ARBA"/>
</dbReference>
<organism evidence="3 4">
    <name type="scientific">Trapa incisa</name>
    <dbReference type="NCBI Taxonomy" id="236973"/>
    <lineage>
        <taxon>Eukaryota</taxon>
        <taxon>Viridiplantae</taxon>
        <taxon>Streptophyta</taxon>
        <taxon>Embryophyta</taxon>
        <taxon>Tracheophyta</taxon>
        <taxon>Spermatophyta</taxon>
        <taxon>Magnoliopsida</taxon>
        <taxon>eudicotyledons</taxon>
        <taxon>Gunneridae</taxon>
        <taxon>Pentapetalae</taxon>
        <taxon>rosids</taxon>
        <taxon>malvids</taxon>
        <taxon>Myrtales</taxon>
        <taxon>Lythraceae</taxon>
        <taxon>Trapa</taxon>
    </lineage>
</organism>
<dbReference type="EMBL" id="JAXIOK010000005">
    <property type="protein sequence ID" value="KAK4771355.1"/>
    <property type="molecule type" value="Genomic_DNA"/>
</dbReference>
<comment type="similarity">
    <text evidence="1">Belongs to the CorA metal ion transporter (MIT) (TC 1.A.35.5) family.</text>
</comment>
<dbReference type="Gene3D" id="1.20.58.340">
    <property type="entry name" value="Magnesium transport protein CorA, transmembrane region"/>
    <property type="match status" value="1"/>
</dbReference>
<dbReference type="Proteomes" id="UP001345219">
    <property type="component" value="Chromosome 24"/>
</dbReference>
<dbReference type="PANTHER" id="PTHR13890">
    <property type="entry name" value="RNA SPLICING PROTEIN MRS2, MITOCHONDRIAL"/>
    <property type="match status" value="1"/>
</dbReference>
<gene>
    <name evidence="3" type="ORF">SAY87_031887</name>
</gene>
<evidence type="ECO:0000256" key="2">
    <source>
        <dbReference type="SAM" id="SignalP"/>
    </source>
</evidence>
<dbReference type="AlphaFoldDB" id="A0AAN7KWT5"/>
<sequence length="155" mass="17984">MHLSFLHSWIILGVHVKFNRGQGLQSWICVDTYVLHYVMELQHRLTTAGVGEVWKSEYAVFNQEAAKLEIEAYPVLDVLTSKISTLNLEQMHRLKNRLVALILRVQKVRDEIDKVMDDDGDMAEMYLTEKKRNGDQSLMIFRSNDGTCFSNFFSL</sequence>
<feature type="signal peptide" evidence="2">
    <location>
        <begin position="1"/>
        <end position="21"/>
    </location>
</feature>
<name>A0AAN7KWT5_9MYRT</name>
<keyword evidence="2" id="KW-0732">Signal</keyword>
<keyword evidence="4" id="KW-1185">Reference proteome</keyword>
<proteinExistence type="inferred from homology"/>
<protein>
    <submittedName>
        <fullName evidence="3">Uncharacterized protein</fullName>
    </submittedName>
</protein>
<comment type="caution">
    <text evidence="3">The sequence shown here is derived from an EMBL/GenBank/DDBJ whole genome shotgun (WGS) entry which is preliminary data.</text>
</comment>
<evidence type="ECO:0000313" key="3">
    <source>
        <dbReference type="EMBL" id="KAK4771355.1"/>
    </source>
</evidence>
<dbReference type="InterPro" id="IPR039204">
    <property type="entry name" value="MRS2-like"/>
</dbReference>
<feature type="chain" id="PRO_5042938112" evidence="2">
    <location>
        <begin position="22"/>
        <end position="155"/>
    </location>
</feature>
<reference evidence="3 4" key="1">
    <citation type="journal article" date="2023" name="Hortic Res">
        <title>Pangenome of water caltrop reveals structural variations and asymmetric subgenome divergence after allopolyploidization.</title>
        <authorList>
            <person name="Zhang X."/>
            <person name="Chen Y."/>
            <person name="Wang L."/>
            <person name="Yuan Y."/>
            <person name="Fang M."/>
            <person name="Shi L."/>
            <person name="Lu R."/>
            <person name="Comes H.P."/>
            <person name="Ma Y."/>
            <person name="Chen Y."/>
            <person name="Huang G."/>
            <person name="Zhou Y."/>
            <person name="Zheng Z."/>
            <person name="Qiu Y."/>
        </authorList>
    </citation>
    <scope>NUCLEOTIDE SEQUENCE [LARGE SCALE GENOMIC DNA]</scope>
    <source>
        <tissue evidence="3">Roots</tissue>
    </source>
</reference>
<accession>A0AAN7KWT5</accession>
<evidence type="ECO:0000256" key="1">
    <source>
        <dbReference type="ARBA" id="ARBA00007535"/>
    </source>
</evidence>
<dbReference type="Pfam" id="PF22099">
    <property type="entry name" value="MRS2-like"/>
    <property type="match status" value="1"/>
</dbReference>
<evidence type="ECO:0000313" key="4">
    <source>
        <dbReference type="Proteomes" id="UP001345219"/>
    </source>
</evidence>
<dbReference type="PANTHER" id="PTHR13890:SF26">
    <property type="entry name" value="MAGNESIUM TRANSPORTER MRS2-1"/>
    <property type="match status" value="1"/>
</dbReference>